<evidence type="ECO:0000313" key="3">
    <source>
        <dbReference type="Proteomes" id="UP000041254"/>
    </source>
</evidence>
<dbReference type="EMBL" id="CDMY01000069">
    <property type="protein sequence ID" value="CEL92381.1"/>
    <property type="molecule type" value="Genomic_DNA"/>
</dbReference>
<feature type="region of interest" description="Disordered" evidence="1">
    <location>
        <begin position="537"/>
        <end position="560"/>
    </location>
</feature>
<name>A0A0G4E9R0_VITBC</name>
<protein>
    <submittedName>
        <fullName evidence="2">Uncharacterized protein</fullName>
    </submittedName>
</protein>
<dbReference type="InParanoid" id="A0A0G4E9R0"/>
<feature type="region of interest" description="Disordered" evidence="1">
    <location>
        <begin position="187"/>
        <end position="209"/>
    </location>
</feature>
<evidence type="ECO:0000313" key="2">
    <source>
        <dbReference type="EMBL" id="CEL92381.1"/>
    </source>
</evidence>
<feature type="compositionally biased region" description="Low complexity" evidence="1">
    <location>
        <begin position="547"/>
        <end position="557"/>
    </location>
</feature>
<organism evidence="2 3">
    <name type="scientific">Vitrella brassicaformis (strain CCMP3155)</name>
    <dbReference type="NCBI Taxonomy" id="1169540"/>
    <lineage>
        <taxon>Eukaryota</taxon>
        <taxon>Sar</taxon>
        <taxon>Alveolata</taxon>
        <taxon>Colpodellida</taxon>
        <taxon>Vitrellaceae</taxon>
        <taxon>Vitrella</taxon>
    </lineage>
</organism>
<evidence type="ECO:0000256" key="1">
    <source>
        <dbReference type="SAM" id="MobiDB-lite"/>
    </source>
</evidence>
<keyword evidence="3" id="KW-1185">Reference proteome</keyword>
<feature type="compositionally biased region" description="Basic and acidic residues" evidence="1">
    <location>
        <begin position="244"/>
        <end position="253"/>
    </location>
</feature>
<dbReference type="AlphaFoldDB" id="A0A0G4E9R0"/>
<dbReference type="Proteomes" id="UP000041254">
    <property type="component" value="Unassembled WGS sequence"/>
</dbReference>
<feature type="region of interest" description="Disordered" evidence="1">
    <location>
        <begin position="222"/>
        <end position="253"/>
    </location>
</feature>
<accession>A0A0G4E9R0</accession>
<gene>
    <name evidence="2" type="ORF">Vbra_6839</name>
</gene>
<sequence>MASSAAGDAPSPGKQELPVGSFVWWKKGNSPWQLGVRVCLRLMIDQGFLVNEKAIAQLCGEHDRMKDPVCIWSVAEGDYAICTPNNIRADINDEPMPAPVAARPATERRRRRQLLFERRGSAPLALPLFLAKHPVKEEEQADKGHVKDEPMAAAVAAVSPAAGTAGRHTGQRGVRPQLQPLFEFEDATPLASPPRGGGRRQRGSPGVGLSWFGAERVKEQAVEGDDAAGGGGYGMMELDVSSPSRHDSTTDERQWTDRMKAIKFGRDQVMAMLRGLQVEAVFKFNIPFHPMPRQPRDPSLLWEYLREASMRQYAAIAQLTPSLPSPLPPHGVHGETWIQRAKRVLEGLCLLYVHLLFSSIAVQLNQPANDGGRKVAFGMGAHGGAAYEQPAAAAAAAAAPAAQACGVEVEMPEGVSLYLRASYGLSVGSEDTRRKSLSLDEVAAQPPSQADIQKLGLYTEMRSAFPLQELKCRRSALLRLEDFVSILSGLQRDPDSALLFSHAADSADTELPAVVWSRLDTLRQLIESTYRLRYERDPPQLQHEQPAAAAAGAAAADGADEVMHGDDMSRHTLLDDTGGTGEPSRVAAALLTTFMDGAGR</sequence>
<reference evidence="2 3" key="1">
    <citation type="submission" date="2014-11" db="EMBL/GenBank/DDBJ databases">
        <authorList>
            <person name="Zhu J."/>
            <person name="Qi W."/>
            <person name="Song R."/>
        </authorList>
    </citation>
    <scope>NUCLEOTIDE SEQUENCE [LARGE SCALE GENOMIC DNA]</scope>
</reference>
<dbReference type="VEuPathDB" id="CryptoDB:Vbra_6839"/>
<proteinExistence type="predicted"/>